<evidence type="ECO:0000313" key="3">
    <source>
        <dbReference type="Proteomes" id="UP000031668"/>
    </source>
</evidence>
<keyword evidence="3" id="KW-1185">Reference proteome</keyword>
<accession>A0A0C2MCB7</accession>
<dbReference type="Gene3D" id="3.30.70.270">
    <property type="match status" value="1"/>
</dbReference>
<proteinExistence type="predicted"/>
<evidence type="ECO:0000259" key="1">
    <source>
        <dbReference type="Pfam" id="PF00078"/>
    </source>
</evidence>
<dbReference type="Proteomes" id="UP000031668">
    <property type="component" value="Unassembled WGS sequence"/>
</dbReference>
<dbReference type="PANTHER" id="PTHR37984:SF5">
    <property type="entry name" value="PROTEIN NYNRIN-LIKE"/>
    <property type="match status" value="1"/>
</dbReference>
<reference evidence="2 3" key="1">
    <citation type="journal article" date="2014" name="Genome Biol. Evol.">
        <title>The genome of the myxosporean Thelohanellus kitauei shows adaptations to nutrient acquisition within its fish host.</title>
        <authorList>
            <person name="Yang Y."/>
            <person name="Xiong J."/>
            <person name="Zhou Z."/>
            <person name="Huo F."/>
            <person name="Miao W."/>
            <person name="Ran C."/>
            <person name="Liu Y."/>
            <person name="Zhang J."/>
            <person name="Feng J."/>
            <person name="Wang M."/>
            <person name="Wang M."/>
            <person name="Wang L."/>
            <person name="Yao B."/>
        </authorList>
    </citation>
    <scope>NUCLEOTIDE SEQUENCE [LARGE SCALE GENOMIC DNA]</scope>
    <source>
        <strain evidence="2">Wuqing</strain>
    </source>
</reference>
<dbReference type="SUPFAM" id="SSF56672">
    <property type="entry name" value="DNA/RNA polymerases"/>
    <property type="match status" value="1"/>
</dbReference>
<evidence type="ECO:0000313" key="2">
    <source>
        <dbReference type="EMBL" id="KII64681.1"/>
    </source>
</evidence>
<comment type="caution">
    <text evidence="2">The sequence shown here is derived from an EMBL/GenBank/DDBJ whole genome shotgun (WGS) entry which is preliminary data.</text>
</comment>
<dbReference type="InterPro" id="IPR000477">
    <property type="entry name" value="RT_dom"/>
</dbReference>
<dbReference type="InterPro" id="IPR043128">
    <property type="entry name" value="Rev_trsase/Diguanyl_cyclase"/>
</dbReference>
<dbReference type="OrthoDB" id="10058156at2759"/>
<dbReference type="OMA" id="NTWATSY"/>
<dbReference type="Gene3D" id="3.10.10.10">
    <property type="entry name" value="HIV Type 1 Reverse Transcriptase, subunit A, domain 1"/>
    <property type="match status" value="1"/>
</dbReference>
<dbReference type="AlphaFoldDB" id="A0A0C2MCB7"/>
<dbReference type="CDD" id="cd01647">
    <property type="entry name" value="RT_LTR"/>
    <property type="match status" value="1"/>
</dbReference>
<dbReference type="InterPro" id="IPR050951">
    <property type="entry name" value="Retrovirus_Pol_polyprotein"/>
</dbReference>
<dbReference type="PANTHER" id="PTHR37984">
    <property type="entry name" value="PROTEIN CBG26694"/>
    <property type="match status" value="1"/>
</dbReference>
<gene>
    <name evidence="2" type="ORF">RF11_05470</name>
</gene>
<protein>
    <submittedName>
        <fullName evidence="2">Retrovirus-related Pol polyprotein</fullName>
    </submittedName>
</protein>
<organism evidence="2 3">
    <name type="scientific">Thelohanellus kitauei</name>
    <name type="common">Myxosporean</name>
    <dbReference type="NCBI Taxonomy" id="669202"/>
    <lineage>
        <taxon>Eukaryota</taxon>
        <taxon>Metazoa</taxon>
        <taxon>Cnidaria</taxon>
        <taxon>Myxozoa</taxon>
        <taxon>Myxosporea</taxon>
        <taxon>Bivalvulida</taxon>
        <taxon>Platysporina</taxon>
        <taxon>Myxobolidae</taxon>
        <taxon>Thelohanellus</taxon>
    </lineage>
</organism>
<sequence length="136" mass="16200">MTLNPCISVQRYSIPRIEELFSKLAGRKRFSVIDLALAYLQVEVREEDRPLLTINTRRGLYRYTRLQFGLSSAPAIWQRTIDYILQGIPMTAVYLEDIIISMCTDQEHIRTFEKVFERLREFWINVKEKKMYIFAT</sequence>
<name>A0A0C2MCB7_THEKT</name>
<dbReference type="Pfam" id="PF00078">
    <property type="entry name" value="RVT_1"/>
    <property type="match status" value="1"/>
</dbReference>
<dbReference type="EMBL" id="JWZT01004123">
    <property type="protein sequence ID" value="KII64681.1"/>
    <property type="molecule type" value="Genomic_DNA"/>
</dbReference>
<feature type="domain" description="Reverse transcriptase" evidence="1">
    <location>
        <begin position="3"/>
        <end position="134"/>
    </location>
</feature>
<dbReference type="InterPro" id="IPR043502">
    <property type="entry name" value="DNA/RNA_pol_sf"/>
</dbReference>